<name>A0A834RJK1_SARSC</name>
<dbReference type="EnsemblMetazoa" id="SSS_3632s_mrna">
    <property type="protein sequence ID" value="KAF7495143.1"/>
    <property type="gene ID" value="SSS_3632"/>
</dbReference>
<evidence type="ECO:0000313" key="1">
    <source>
        <dbReference type="EMBL" id="KAF7495143.1"/>
    </source>
</evidence>
<gene>
    <name evidence="1" type="ORF">SSS_3632</name>
</gene>
<proteinExistence type="predicted"/>
<reference evidence="3" key="1">
    <citation type="journal article" date="2020" name="PLoS Negl. Trop. Dis.">
        <title>High-quality nuclear genome for Sarcoptes scabiei-A critical resource for a neglected parasite.</title>
        <authorList>
            <person name="Korhonen P.K."/>
            <person name="Gasser R.B."/>
            <person name="Ma G."/>
            <person name="Wang T."/>
            <person name="Stroehlein A.J."/>
            <person name="Young N.D."/>
            <person name="Ang C.S."/>
            <person name="Fernando D.D."/>
            <person name="Lu H.C."/>
            <person name="Taylor S."/>
            <person name="Reynolds S.L."/>
            <person name="Mofiz E."/>
            <person name="Najaraj S.H."/>
            <person name="Gowda H."/>
            <person name="Madugundu A."/>
            <person name="Renuse S."/>
            <person name="Holt D."/>
            <person name="Pandey A."/>
            <person name="Papenfuss A.T."/>
            <person name="Fischer K."/>
        </authorList>
    </citation>
    <scope>NUCLEOTIDE SEQUENCE [LARGE SCALE GENOMIC DNA]</scope>
</reference>
<sequence>MAKQMKYDTIMKEFDGSSSIKTKRTLLSNEIILVKNPKFIVKSIRFEQKCNEQFRIDLDESNKADDNLQDTLFNAVCLNQTKQNIGEKAIIKLIKSQLLNTSIKKAFKLDTKKSSKKKNDQSAIKTIKYGPKKFVKRQFKSPRHLNDDVLVLEDNITGKLIPYNHLETFRNDSKNNSTN</sequence>
<dbReference type="EMBL" id="WVUK01000050">
    <property type="protein sequence ID" value="KAF7495143.1"/>
    <property type="molecule type" value="Genomic_DNA"/>
</dbReference>
<keyword evidence="3" id="KW-1185">Reference proteome</keyword>
<reference evidence="2" key="3">
    <citation type="submission" date="2022-06" db="UniProtKB">
        <authorList>
            <consortium name="EnsemblMetazoa"/>
        </authorList>
    </citation>
    <scope>IDENTIFICATION</scope>
</reference>
<dbReference type="AlphaFoldDB" id="A0A834RJK1"/>
<dbReference type="Proteomes" id="UP000070412">
    <property type="component" value="Unassembled WGS sequence"/>
</dbReference>
<evidence type="ECO:0000313" key="2">
    <source>
        <dbReference type="EnsemblMetazoa" id="KAF7495143.1"/>
    </source>
</evidence>
<accession>A0A834RJK1</accession>
<reference evidence="1" key="2">
    <citation type="submission" date="2020-01" db="EMBL/GenBank/DDBJ databases">
        <authorList>
            <person name="Korhonen P.K.K."/>
            <person name="Guangxu M.G."/>
            <person name="Wang T.W."/>
            <person name="Stroehlein A.J.S."/>
            <person name="Young N.D."/>
            <person name="Ang C.-S.A."/>
            <person name="Fernando D.W.F."/>
            <person name="Lu H.L."/>
            <person name="Taylor S.T."/>
            <person name="Ehtesham M.E.M."/>
            <person name="Najaraj S.H.N."/>
            <person name="Harsha G.H.G."/>
            <person name="Madugundu A.M."/>
            <person name="Renuse S.R."/>
            <person name="Holt D.H."/>
            <person name="Pandey A.P."/>
            <person name="Papenfuss A.P."/>
            <person name="Gasser R.B.G."/>
            <person name="Fischer K.F."/>
        </authorList>
    </citation>
    <scope>NUCLEOTIDE SEQUENCE</scope>
    <source>
        <strain evidence="1">SSS_KF_BRIS2020</strain>
    </source>
</reference>
<evidence type="ECO:0000313" key="3">
    <source>
        <dbReference type="Proteomes" id="UP000070412"/>
    </source>
</evidence>
<protein>
    <submittedName>
        <fullName evidence="1 2">Uncharacterized protein</fullName>
    </submittedName>
</protein>
<organism evidence="1">
    <name type="scientific">Sarcoptes scabiei</name>
    <name type="common">Itch mite</name>
    <name type="synonym">Acarus scabiei</name>
    <dbReference type="NCBI Taxonomy" id="52283"/>
    <lineage>
        <taxon>Eukaryota</taxon>
        <taxon>Metazoa</taxon>
        <taxon>Ecdysozoa</taxon>
        <taxon>Arthropoda</taxon>
        <taxon>Chelicerata</taxon>
        <taxon>Arachnida</taxon>
        <taxon>Acari</taxon>
        <taxon>Acariformes</taxon>
        <taxon>Sarcoptiformes</taxon>
        <taxon>Astigmata</taxon>
        <taxon>Psoroptidia</taxon>
        <taxon>Sarcoptoidea</taxon>
        <taxon>Sarcoptidae</taxon>
        <taxon>Sarcoptinae</taxon>
        <taxon>Sarcoptes</taxon>
    </lineage>
</organism>